<name>A0A0L8FTA2_OCTBM</name>
<evidence type="ECO:0000313" key="2">
    <source>
        <dbReference type="EMBL" id="KOF67873.1"/>
    </source>
</evidence>
<protein>
    <recommendedName>
        <fullName evidence="1">Bardet-Biedl syndrome 1 N-terminal domain-containing protein</fullName>
    </recommendedName>
</protein>
<accession>A0A0L8FTA2</accession>
<sequence length="84" mass="9508">MKLPSVPVFMTVTGMFDVEYKIIASCRDGKIYIFKRVNVVPKLCIELSSQPVGMIRINKNIVVGCMDETLQCISDKVCIWCFNS</sequence>
<dbReference type="GO" id="GO:0061512">
    <property type="term" value="P:protein localization to cilium"/>
    <property type="evidence" value="ECO:0007669"/>
    <property type="project" value="TreeGrafter"/>
</dbReference>
<evidence type="ECO:0000259" key="1">
    <source>
        <dbReference type="Pfam" id="PF14779"/>
    </source>
</evidence>
<dbReference type="GO" id="GO:0034464">
    <property type="term" value="C:BBSome"/>
    <property type="evidence" value="ECO:0007669"/>
    <property type="project" value="InterPro"/>
</dbReference>
<dbReference type="GO" id="GO:1905515">
    <property type="term" value="P:non-motile cilium assembly"/>
    <property type="evidence" value="ECO:0007669"/>
    <property type="project" value="InterPro"/>
</dbReference>
<dbReference type="Pfam" id="PF14779">
    <property type="entry name" value="BBS1"/>
    <property type="match status" value="1"/>
</dbReference>
<dbReference type="GO" id="GO:0005113">
    <property type="term" value="F:patched binding"/>
    <property type="evidence" value="ECO:0007669"/>
    <property type="project" value="TreeGrafter"/>
</dbReference>
<dbReference type="PANTHER" id="PTHR20870">
    <property type="entry name" value="BARDET-BIEDL SYNDROME 1 PROTEIN"/>
    <property type="match status" value="1"/>
</dbReference>
<dbReference type="GO" id="GO:0005930">
    <property type="term" value="C:axoneme"/>
    <property type="evidence" value="ECO:0007669"/>
    <property type="project" value="TreeGrafter"/>
</dbReference>
<organism evidence="2">
    <name type="scientific">Octopus bimaculoides</name>
    <name type="common">California two-spotted octopus</name>
    <dbReference type="NCBI Taxonomy" id="37653"/>
    <lineage>
        <taxon>Eukaryota</taxon>
        <taxon>Metazoa</taxon>
        <taxon>Spiralia</taxon>
        <taxon>Lophotrochozoa</taxon>
        <taxon>Mollusca</taxon>
        <taxon>Cephalopoda</taxon>
        <taxon>Coleoidea</taxon>
        <taxon>Octopodiformes</taxon>
        <taxon>Octopoda</taxon>
        <taxon>Incirrata</taxon>
        <taxon>Octopodidae</taxon>
        <taxon>Octopus</taxon>
    </lineage>
</organism>
<dbReference type="GO" id="GO:0005813">
    <property type="term" value="C:centrosome"/>
    <property type="evidence" value="ECO:0007669"/>
    <property type="project" value="TreeGrafter"/>
</dbReference>
<gene>
    <name evidence="2" type="ORF">OCBIM_22008745mg</name>
</gene>
<reference evidence="2" key="1">
    <citation type="submission" date="2015-07" db="EMBL/GenBank/DDBJ databases">
        <title>MeaNS - Measles Nucleotide Surveillance Program.</title>
        <authorList>
            <person name="Tran T."/>
            <person name="Druce J."/>
        </authorList>
    </citation>
    <scope>NUCLEOTIDE SEQUENCE</scope>
    <source>
        <strain evidence="2">UCB-OBI-ISO-001</strain>
        <tissue evidence="2">Gonad</tissue>
    </source>
</reference>
<dbReference type="PANTHER" id="PTHR20870:SF0">
    <property type="entry name" value="BARDET-BIEDL SYNDROME 1 PROTEIN"/>
    <property type="match status" value="1"/>
</dbReference>
<dbReference type="GO" id="GO:0005119">
    <property type="term" value="F:smoothened binding"/>
    <property type="evidence" value="ECO:0007669"/>
    <property type="project" value="TreeGrafter"/>
</dbReference>
<dbReference type="AlphaFoldDB" id="A0A0L8FTA2"/>
<feature type="domain" description="Bardet-Biedl syndrome 1 N-terminal" evidence="1">
    <location>
        <begin position="1"/>
        <end position="35"/>
    </location>
</feature>
<dbReference type="STRING" id="37653.A0A0L8FTA2"/>
<proteinExistence type="predicted"/>
<dbReference type="InterPro" id="IPR032728">
    <property type="entry name" value="BBS1_N"/>
</dbReference>
<dbReference type="EMBL" id="KQ426757">
    <property type="protein sequence ID" value="KOF67873.1"/>
    <property type="molecule type" value="Genomic_DNA"/>
</dbReference>
<dbReference type="InterPro" id="IPR028784">
    <property type="entry name" value="BBS1"/>
</dbReference>